<dbReference type="PATRIC" id="fig|1166016.3.peg.3568"/>
<reference evidence="2 3" key="1">
    <citation type="journal article" date="2012" name="J. Bacteriol.">
        <title>Genome sequence of Pectobacterium sp. strain SCC3193.</title>
        <authorList>
            <person name="Koskinen J.P."/>
            <person name="Laine P."/>
            <person name="Niemi O."/>
            <person name="Nykyri J."/>
            <person name="Harjunpaa H."/>
            <person name="Auvinen P."/>
            <person name="Paulin L."/>
            <person name="Pirhonen M."/>
            <person name="Palva T."/>
            <person name="Holm L."/>
        </authorList>
    </citation>
    <scope>NUCLEOTIDE SEQUENCE [LARGE SCALE GENOMIC DNA]</scope>
    <source>
        <strain evidence="2 3">SCC3193</strain>
    </source>
</reference>
<proteinExistence type="predicted"/>
<protein>
    <submittedName>
        <fullName evidence="2">Integrating conjugative element protein, PFL4703 family</fullName>
    </submittedName>
</protein>
<dbReference type="KEGG" id="pec:W5S_3506"/>
<organism evidence="2 3">
    <name type="scientific">Pectobacterium parmentieri</name>
    <dbReference type="NCBI Taxonomy" id="1905730"/>
    <lineage>
        <taxon>Bacteria</taxon>
        <taxon>Pseudomonadati</taxon>
        <taxon>Pseudomonadota</taxon>
        <taxon>Gammaproteobacteria</taxon>
        <taxon>Enterobacterales</taxon>
        <taxon>Pectobacteriaceae</taxon>
        <taxon>Pectobacterium</taxon>
    </lineage>
</organism>
<name>A0A0H3I9I3_PECPM</name>
<evidence type="ECO:0000256" key="1">
    <source>
        <dbReference type="SAM" id="Phobius"/>
    </source>
</evidence>
<dbReference type="STRING" id="1905730.W5S_3506"/>
<keyword evidence="1" id="KW-0472">Membrane</keyword>
<dbReference type="Pfam" id="PF11444">
    <property type="entry name" value="DUF2895"/>
    <property type="match status" value="1"/>
</dbReference>
<dbReference type="Proteomes" id="UP000008044">
    <property type="component" value="Chromosome"/>
</dbReference>
<gene>
    <name evidence="2" type="ordered locus">W5S_3506</name>
</gene>
<feature type="transmembrane region" description="Helical" evidence="1">
    <location>
        <begin position="20"/>
        <end position="39"/>
    </location>
</feature>
<sequence length="219" mass="25352">MSRFRNAVSARDNHIFTLRAIVVGLFLLLIFTASGWMMAPSKLTIHNPPDLRSGSTREWWRVPPSTVYSFAFYIFQQLNAWPKNGEVDYPAKIAQLSPYLTPVCQDFLNKDARFRTDNSELRDRVRVVYEIPKRGYSSKSVDVLSDDEWVARLDLVADEYYHTEPVKRAMVRYPLRVIRWEGDPERNQFGLALDCYASTPQRLEAMPVIAPEKKSGVFQ</sequence>
<dbReference type="eggNOG" id="ENOG502Z7PS">
    <property type="taxonomic scope" value="Bacteria"/>
</dbReference>
<keyword evidence="1" id="KW-1133">Transmembrane helix</keyword>
<dbReference type="AlphaFoldDB" id="A0A0H3I9I3"/>
<dbReference type="NCBIfam" id="TIGR03746">
    <property type="entry name" value="conj_TIGR03746"/>
    <property type="match status" value="1"/>
</dbReference>
<evidence type="ECO:0000313" key="3">
    <source>
        <dbReference type="Proteomes" id="UP000008044"/>
    </source>
</evidence>
<dbReference type="InterPro" id="IPR021548">
    <property type="entry name" value="DUF2895"/>
</dbReference>
<evidence type="ECO:0000313" key="2">
    <source>
        <dbReference type="EMBL" id="AFI91576.1"/>
    </source>
</evidence>
<dbReference type="RefSeq" id="WP_014701047.1">
    <property type="nucleotide sequence ID" value="NC_017845.1"/>
</dbReference>
<dbReference type="HOGENOM" id="CLU_100592_0_0_6"/>
<accession>A0A0H3I9I3</accession>
<dbReference type="EMBL" id="CP003415">
    <property type="protein sequence ID" value="AFI91576.1"/>
    <property type="molecule type" value="Genomic_DNA"/>
</dbReference>
<keyword evidence="1" id="KW-0812">Transmembrane</keyword>